<evidence type="ECO:0000256" key="3">
    <source>
        <dbReference type="SAM" id="MobiDB-lite"/>
    </source>
</evidence>
<dbReference type="PANTHER" id="PTHR31001">
    <property type="entry name" value="UNCHARACTERIZED TRANSCRIPTIONAL REGULATORY PROTEIN"/>
    <property type="match status" value="1"/>
</dbReference>
<reference evidence="4 5" key="1">
    <citation type="submission" date="2014-06" db="EMBL/GenBank/DDBJ databases">
        <title>Evolutionary Origins and Diversification of the Mycorrhizal Mutualists.</title>
        <authorList>
            <consortium name="DOE Joint Genome Institute"/>
            <consortium name="Mycorrhizal Genomics Consortium"/>
            <person name="Kohler A."/>
            <person name="Kuo A."/>
            <person name="Nagy L.G."/>
            <person name="Floudas D."/>
            <person name="Copeland A."/>
            <person name="Barry K.W."/>
            <person name="Cichocki N."/>
            <person name="Veneault-Fourrey C."/>
            <person name="LaButti K."/>
            <person name="Lindquist E.A."/>
            <person name="Lipzen A."/>
            <person name="Lundell T."/>
            <person name="Morin E."/>
            <person name="Murat C."/>
            <person name="Riley R."/>
            <person name="Ohm R."/>
            <person name="Sun H."/>
            <person name="Tunlid A."/>
            <person name="Henrissat B."/>
            <person name="Grigoriev I.V."/>
            <person name="Hibbett D.S."/>
            <person name="Martin F."/>
        </authorList>
    </citation>
    <scope>NUCLEOTIDE SEQUENCE [LARGE SCALE GENOMIC DNA]</scope>
    <source>
        <strain evidence="4 5">SS14</strain>
    </source>
</reference>
<dbReference type="HOGENOM" id="CLU_602921_0_0_1"/>
<feature type="region of interest" description="Disordered" evidence="3">
    <location>
        <begin position="312"/>
        <end position="334"/>
    </location>
</feature>
<feature type="compositionally biased region" description="Polar residues" evidence="3">
    <location>
        <begin position="399"/>
        <end position="437"/>
    </location>
</feature>
<organism evidence="4 5">
    <name type="scientific">Sphaerobolus stellatus (strain SS14)</name>
    <dbReference type="NCBI Taxonomy" id="990650"/>
    <lineage>
        <taxon>Eukaryota</taxon>
        <taxon>Fungi</taxon>
        <taxon>Dikarya</taxon>
        <taxon>Basidiomycota</taxon>
        <taxon>Agaricomycotina</taxon>
        <taxon>Agaricomycetes</taxon>
        <taxon>Phallomycetidae</taxon>
        <taxon>Geastrales</taxon>
        <taxon>Sphaerobolaceae</taxon>
        <taxon>Sphaerobolus</taxon>
    </lineage>
</organism>
<protein>
    <recommendedName>
        <fullName evidence="6">Transcription factor domain-containing protein</fullName>
    </recommendedName>
</protein>
<keyword evidence="5" id="KW-1185">Reference proteome</keyword>
<dbReference type="Proteomes" id="UP000054279">
    <property type="component" value="Unassembled WGS sequence"/>
</dbReference>
<name>A0A0C9U4F2_SPHS4</name>
<feature type="region of interest" description="Disordered" evidence="3">
    <location>
        <begin position="357"/>
        <end position="441"/>
    </location>
</feature>
<evidence type="ECO:0000313" key="4">
    <source>
        <dbReference type="EMBL" id="KIJ23977.1"/>
    </source>
</evidence>
<feature type="compositionally biased region" description="Polar residues" evidence="3">
    <location>
        <begin position="312"/>
        <end position="323"/>
    </location>
</feature>
<dbReference type="EMBL" id="KN837553">
    <property type="protein sequence ID" value="KIJ23977.1"/>
    <property type="molecule type" value="Genomic_DNA"/>
</dbReference>
<dbReference type="InterPro" id="IPR050613">
    <property type="entry name" value="Sec_Metabolite_Reg"/>
</dbReference>
<gene>
    <name evidence="4" type="ORF">M422DRAFT_275352</name>
</gene>
<evidence type="ECO:0000313" key="5">
    <source>
        <dbReference type="Proteomes" id="UP000054279"/>
    </source>
</evidence>
<evidence type="ECO:0008006" key="6">
    <source>
        <dbReference type="Google" id="ProtNLM"/>
    </source>
</evidence>
<proteinExistence type="predicted"/>
<sequence length="454" mass="50963">MVDRNPEHLNLKLDKSLEEERRGVFWAIVLLDSWFGTLHTGLIGLSYGRPPLITREFYDCDIGSPPEDPEAKYHYHSRIITSTLLVEVRVLVSRLQQRYSDVLIMDRTLRDKATGLFGASLGSRTIPHDLYDGLQTPERFQTWWTLLTKELLCLYLHRRYFVRVCLGTCEELVSNRYSPSFFAAFRSAQATIGLIRSIMNVEPQGFSRFGILWNHVLASSIFVATVVIRHPQSTLALEAMKSLEEALLLVHEFAMRACNSSSKRSTKTLQKVQRLHSKASYSLKNPHLALRGEKTSPELSALGGLSWTFKSTSNNDASSSGTPNKAAEDESSTIPEIHPYLMNDILLVSSQMKGNTYSHRGNDLRDDSAPSAQQHSAGRYEADEHTFRHTDHTTDNKSRNIGGQSISSDNYTNKNSLSPNSTGTNTKKSSPIPNLSFNPEDVAWKGLLDDLDVS</sequence>
<keyword evidence="2" id="KW-0539">Nucleus</keyword>
<comment type="subcellular location">
    <subcellularLocation>
        <location evidence="1">Nucleus</location>
    </subcellularLocation>
</comment>
<evidence type="ECO:0000256" key="2">
    <source>
        <dbReference type="ARBA" id="ARBA00023242"/>
    </source>
</evidence>
<evidence type="ECO:0000256" key="1">
    <source>
        <dbReference type="ARBA" id="ARBA00004123"/>
    </source>
</evidence>
<dbReference type="GO" id="GO:0005634">
    <property type="term" value="C:nucleus"/>
    <property type="evidence" value="ECO:0007669"/>
    <property type="project" value="UniProtKB-SubCell"/>
</dbReference>
<dbReference type="AlphaFoldDB" id="A0A0C9U4F2"/>
<feature type="compositionally biased region" description="Basic and acidic residues" evidence="3">
    <location>
        <begin position="378"/>
        <end position="398"/>
    </location>
</feature>
<dbReference type="CDD" id="cd12148">
    <property type="entry name" value="fungal_TF_MHR"/>
    <property type="match status" value="1"/>
</dbReference>
<accession>A0A0C9U4F2</accession>